<dbReference type="AlphaFoldDB" id="A0AAD9UZW7"/>
<dbReference type="PANTHER" id="PTHR11426">
    <property type="entry name" value="HISTONE H3"/>
    <property type="match status" value="1"/>
</dbReference>
<feature type="domain" description="Core Histone H2A/H2B/H3" evidence="3">
    <location>
        <begin position="275"/>
        <end position="309"/>
    </location>
</feature>
<dbReference type="GO" id="GO:0003677">
    <property type="term" value="F:DNA binding"/>
    <property type="evidence" value="ECO:0007669"/>
    <property type="project" value="InterPro"/>
</dbReference>
<evidence type="ECO:0000313" key="4">
    <source>
        <dbReference type="EMBL" id="KAK2555977.1"/>
    </source>
</evidence>
<reference evidence="4" key="1">
    <citation type="journal article" date="2023" name="G3 (Bethesda)">
        <title>Whole genome assembly and annotation of the endangered Caribbean coral Acropora cervicornis.</title>
        <authorList>
            <person name="Selwyn J.D."/>
            <person name="Vollmer S.V."/>
        </authorList>
    </citation>
    <scope>NUCLEOTIDE SEQUENCE</scope>
    <source>
        <strain evidence="4">K2</strain>
    </source>
</reference>
<dbReference type="GO" id="GO:0030527">
    <property type="term" value="F:structural constituent of chromatin"/>
    <property type="evidence" value="ECO:0007669"/>
    <property type="project" value="InterPro"/>
</dbReference>
<evidence type="ECO:0000256" key="1">
    <source>
        <dbReference type="ARBA" id="ARBA00010343"/>
    </source>
</evidence>
<sequence>MLTRRSSRARVPSKLAVQAAASSQPPRKKSRKNPPSSAPSIRGSSARVQEIPARVQETPASVLASGSSSTQPATSSTTPAVAPSATLHEVPMGAPHSSTPQAEVAGTATTAPPAPGPFMGPASLFPFADAVVNTSLTITQASISGIASSFCRTETSSSKSNKSSRKAWRDGDAGGGDVLSDMDGEAGTGTLTVASASSYSEKKFVDSSKLGFGVTIFRIHKENREQYLCRLAMMLVIFEKVTLKKRNFRRQHGGRDGSWQLGLKMETLCGVYNSAEAFLVRLFEDSNLCAIHAKRVTVMPRDMQLARRIRGRQDGLVVSTLELLDSRCQGNALLPLRKHYFPLTKGFTYLVVITDREHHRIQFFQLLDVMRSDIPEFGSSFPTGLRKEISFNNMV</sequence>
<proteinExistence type="inferred from homology"/>
<feature type="compositionally biased region" description="Low complexity" evidence="2">
    <location>
        <begin position="64"/>
        <end position="86"/>
    </location>
</feature>
<dbReference type="Gene3D" id="1.10.20.10">
    <property type="entry name" value="Histone, subunit A"/>
    <property type="match status" value="1"/>
</dbReference>
<comment type="caution">
    <text evidence="4">The sequence shown here is derived from an EMBL/GenBank/DDBJ whole genome shotgun (WGS) entry which is preliminary data.</text>
</comment>
<dbReference type="Pfam" id="PF00125">
    <property type="entry name" value="Histone"/>
    <property type="match status" value="1"/>
</dbReference>
<dbReference type="InterPro" id="IPR000164">
    <property type="entry name" value="Histone_H3/CENP-A"/>
</dbReference>
<dbReference type="InterPro" id="IPR009072">
    <property type="entry name" value="Histone-fold"/>
</dbReference>
<dbReference type="EMBL" id="JARQWQ010000059">
    <property type="protein sequence ID" value="KAK2555977.1"/>
    <property type="molecule type" value="Genomic_DNA"/>
</dbReference>
<dbReference type="GO" id="GO:0046982">
    <property type="term" value="F:protein heterodimerization activity"/>
    <property type="evidence" value="ECO:0007669"/>
    <property type="project" value="InterPro"/>
</dbReference>
<dbReference type="Proteomes" id="UP001249851">
    <property type="component" value="Unassembled WGS sequence"/>
</dbReference>
<dbReference type="SUPFAM" id="SSF47113">
    <property type="entry name" value="Histone-fold"/>
    <property type="match status" value="1"/>
</dbReference>
<comment type="similarity">
    <text evidence="1">Belongs to the histone H3 family.</text>
</comment>
<accession>A0AAD9UZW7</accession>
<dbReference type="SMART" id="SM00428">
    <property type="entry name" value="H3"/>
    <property type="match status" value="1"/>
</dbReference>
<feature type="region of interest" description="Disordered" evidence="2">
    <location>
        <begin position="1"/>
        <end position="117"/>
    </location>
</feature>
<protein>
    <submittedName>
        <fullName evidence="4">Histone H3</fullName>
    </submittedName>
</protein>
<evidence type="ECO:0000259" key="3">
    <source>
        <dbReference type="Pfam" id="PF00125"/>
    </source>
</evidence>
<dbReference type="GO" id="GO:0000786">
    <property type="term" value="C:nucleosome"/>
    <property type="evidence" value="ECO:0007669"/>
    <property type="project" value="InterPro"/>
</dbReference>
<dbReference type="InterPro" id="IPR007125">
    <property type="entry name" value="H2A/H2B/H3"/>
</dbReference>
<feature type="region of interest" description="Disordered" evidence="2">
    <location>
        <begin position="154"/>
        <end position="182"/>
    </location>
</feature>
<gene>
    <name evidence="4" type="ORF">P5673_022265</name>
</gene>
<evidence type="ECO:0000256" key="2">
    <source>
        <dbReference type="SAM" id="MobiDB-lite"/>
    </source>
</evidence>
<evidence type="ECO:0000313" key="5">
    <source>
        <dbReference type="Proteomes" id="UP001249851"/>
    </source>
</evidence>
<organism evidence="4 5">
    <name type="scientific">Acropora cervicornis</name>
    <name type="common">Staghorn coral</name>
    <dbReference type="NCBI Taxonomy" id="6130"/>
    <lineage>
        <taxon>Eukaryota</taxon>
        <taxon>Metazoa</taxon>
        <taxon>Cnidaria</taxon>
        <taxon>Anthozoa</taxon>
        <taxon>Hexacorallia</taxon>
        <taxon>Scleractinia</taxon>
        <taxon>Astrocoeniina</taxon>
        <taxon>Acroporidae</taxon>
        <taxon>Acropora</taxon>
    </lineage>
</organism>
<keyword evidence="5" id="KW-1185">Reference proteome</keyword>
<reference evidence="4" key="2">
    <citation type="journal article" date="2023" name="Science">
        <title>Genomic signatures of disease resistance in endangered staghorn corals.</title>
        <authorList>
            <person name="Vollmer S.V."/>
            <person name="Selwyn J.D."/>
            <person name="Despard B.A."/>
            <person name="Roesel C.L."/>
        </authorList>
    </citation>
    <scope>NUCLEOTIDE SEQUENCE</scope>
    <source>
        <strain evidence="4">K2</strain>
    </source>
</reference>
<name>A0AAD9UZW7_ACRCE</name>